<keyword evidence="4 8" id="KW-1133">Transmembrane helix</keyword>
<dbReference type="GO" id="GO:0016020">
    <property type="term" value="C:membrane"/>
    <property type="evidence" value="ECO:0007669"/>
    <property type="project" value="UniProtKB-SubCell"/>
</dbReference>
<dbReference type="OrthoDB" id="6730379at2759"/>
<evidence type="ECO:0000259" key="9">
    <source>
        <dbReference type="PROSITE" id="PS50850"/>
    </source>
</evidence>
<feature type="transmembrane region" description="Helical" evidence="8">
    <location>
        <begin position="422"/>
        <end position="438"/>
    </location>
</feature>
<sequence length="547" mass="60826">MGLFKRSTGAAPDTISPHTPDSQSTSPTRSNDEKDLEAIHSEHTTSAPQSKWKLSAKSGDGDVAMALFGSPDELHEPISHEEERRVKRKIDWMILPYLAVCYAFFYIDKTTLSYAAIFGIREDLKLVGTEYSWLSSIFYFGFLAWAFPTNFLMQRLPIGKYLGFNIFLWGAFLMLQASAKNFTQLAVLRAFAGAAEACSDPSFMLITSMWYKRNEQPRAMGTWYVANGAGIALGGLLGYGIGNIHGAVPIWKLEFVIIGALCCVWGVVMFVFLPDSPVTAKGLSHREKRVAVERLRGNQTGVENKHLKGYQVREAFSDIKLYLFYILGVVCNVPNGGISNFGTIIIKGFGFSTLETTLMQIPYGAIIAISILICVFANEYVEKSGRQARTWFILLFLCPNIAGSFGLAFLDANNKAGRLTCYYLTGPYNAAFCMILSMSTANTAGHTKKVVTNAVLFLGYCTGNIIGPFFYLTSQSPRYQLGIWSMIVSHLIEVCVILLLRFLLAKENKRRDRVQGLEVGGLAGRDLDATAFSDMTDRENMNFRYIF</sequence>
<dbReference type="EMBL" id="NAJO01000040">
    <property type="protein sequence ID" value="OQN99475.1"/>
    <property type="molecule type" value="Genomic_DNA"/>
</dbReference>
<keyword evidence="2" id="KW-0813">Transport</keyword>
<feature type="region of interest" description="Disordered" evidence="7">
    <location>
        <begin position="1"/>
        <end position="52"/>
    </location>
</feature>
<gene>
    <name evidence="10" type="ORF">B0A48_14453</name>
</gene>
<dbReference type="PANTHER" id="PTHR43791:SF26">
    <property type="entry name" value="ALLANTOATE TRANSPORTER, PUTATIVE (AFU_ORTHOLOGUE AFUA_5G09470)-RELATED"/>
    <property type="match status" value="1"/>
</dbReference>
<comment type="caution">
    <text evidence="10">The sequence shown here is derived from an EMBL/GenBank/DDBJ whole genome shotgun (WGS) entry which is preliminary data.</text>
</comment>
<comment type="similarity">
    <text evidence="6">Belongs to the major facilitator superfamily. Allantoate permease family.</text>
</comment>
<keyword evidence="11" id="KW-1185">Reference proteome</keyword>
<protein>
    <recommendedName>
        <fullName evidence="9">Major facilitator superfamily (MFS) profile domain-containing protein</fullName>
    </recommendedName>
</protein>
<evidence type="ECO:0000256" key="2">
    <source>
        <dbReference type="ARBA" id="ARBA00022448"/>
    </source>
</evidence>
<feature type="transmembrane region" description="Helical" evidence="8">
    <location>
        <begin position="358"/>
        <end position="378"/>
    </location>
</feature>
<evidence type="ECO:0000256" key="4">
    <source>
        <dbReference type="ARBA" id="ARBA00022989"/>
    </source>
</evidence>
<evidence type="ECO:0000313" key="11">
    <source>
        <dbReference type="Proteomes" id="UP000192596"/>
    </source>
</evidence>
<feature type="transmembrane region" description="Helical" evidence="8">
    <location>
        <begin position="483"/>
        <end position="504"/>
    </location>
</feature>
<dbReference type="InParanoid" id="A0A1V8SJZ8"/>
<feature type="transmembrane region" description="Helical" evidence="8">
    <location>
        <begin position="322"/>
        <end position="346"/>
    </location>
</feature>
<feature type="transmembrane region" description="Helical" evidence="8">
    <location>
        <begin position="191"/>
        <end position="211"/>
    </location>
</feature>
<dbReference type="Pfam" id="PF07690">
    <property type="entry name" value="MFS_1"/>
    <property type="match status" value="1"/>
</dbReference>
<feature type="transmembrane region" description="Helical" evidence="8">
    <location>
        <begin position="223"/>
        <end position="241"/>
    </location>
</feature>
<reference evidence="11" key="1">
    <citation type="submission" date="2017-03" db="EMBL/GenBank/DDBJ databases">
        <title>Genomes of endolithic fungi from Antarctica.</title>
        <authorList>
            <person name="Coleine C."/>
            <person name="Masonjones S."/>
            <person name="Stajich J.E."/>
        </authorList>
    </citation>
    <scope>NUCLEOTIDE SEQUENCE [LARGE SCALE GENOMIC DNA]</scope>
    <source>
        <strain evidence="11">CCFEE 5527</strain>
    </source>
</reference>
<feature type="transmembrane region" description="Helical" evidence="8">
    <location>
        <begin position="253"/>
        <end position="273"/>
    </location>
</feature>
<dbReference type="InterPro" id="IPR036259">
    <property type="entry name" value="MFS_trans_sf"/>
</dbReference>
<dbReference type="GO" id="GO:0022857">
    <property type="term" value="F:transmembrane transporter activity"/>
    <property type="evidence" value="ECO:0007669"/>
    <property type="project" value="InterPro"/>
</dbReference>
<evidence type="ECO:0000256" key="8">
    <source>
        <dbReference type="SAM" id="Phobius"/>
    </source>
</evidence>
<accession>A0A1V8SJZ8</accession>
<feature type="transmembrane region" description="Helical" evidence="8">
    <location>
        <begin position="390"/>
        <end position="410"/>
    </location>
</feature>
<feature type="compositionally biased region" description="Polar residues" evidence="7">
    <location>
        <begin position="16"/>
        <end position="29"/>
    </location>
</feature>
<dbReference type="AlphaFoldDB" id="A0A1V8SJZ8"/>
<evidence type="ECO:0000256" key="1">
    <source>
        <dbReference type="ARBA" id="ARBA00004141"/>
    </source>
</evidence>
<proteinExistence type="inferred from homology"/>
<dbReference type="Gene3D" id="1.20.1250.20">
    <property type="entry name" value="MFS general substrate transporter like domains"/>
    <property type="match status" value="1"/>
</dbReference>
<evidence type="ECO:0000313" key="10">
    <source>
        <dbReference type="EMBL" id="OQN99475.1"/>
    </source>
</evidence>
<dbReference type="FunFam" id="1.20.1250.20:FF:000064">
    <property type="entry name" value="MFS allantoate transporter"/>
    <property type="match status" value="1"/>
</dbReference>
<dbReference type="InterPro" id="IPR020846">
    <property type="entry name" value="MFS_dom"/>
</dbReference>
<organism evidence="10 11">
    <name type="scientific">Cryoendolithus antarcticus</name>
    <dbReference type="NCBI Taxonomy" id="1507870"/>
    <lineage>
        <taxon>Eukaryota</taxon>
        <taxon>Fungi</taxon>
        <taxon>Dikarya</taxon>
        <taxon>Ascomycota</taxon>
        <taxon>Pezizomycotina</taxon>
        <taxon>Dothideomycetes</taxon>
        <taxon>Dothideomycetidae</taxon>
        <taxon>Cladosporiales</taxon>
        <taxon>Cladosporiaceae</taxon>
        <taxon>Cryoendolithus</taxon>
    </lineage>
</organism>
<feature type="transmembrane region" description="Helical" evidence="8">
    <location>
        <begin position="90"/>
        <end position="107"/>
    </location>
</feature>
<evidence type="ECO:0000256" key="7">
    <source>
        <dbReference type="SAM" id="MobiDB-lite"/>
    </source>
</evidence>
<feature type="transmembrane region" description="Helical" evidence="8">
    <location>
        <begin position="161"/>
        <end position="179"/>
    </location>
</feature>
<comment type="subcellular location">
    <subcellularLocation>
        <location evidence="1">Membrane</location>
        <topology evidence="1">Multi-pass membrane protein</topology>
    </subcellularLocation>
</comment>
<keyword evidence="5 8" id="KW-0472">Membrane</keyword>
<feature type="transmembrane region" description="Helical" evidence="8">
    <location>
        <begin position="450"/>
        <end position="471"/>
    </location>
</feature>
<dbReference type="SUPFAM" id="SSF103473">
    <property type="entry name" value="MFS general substrate transporter"/>
    <property type="match status" value="1"/>
</dbReference>
<dbReference type="PROSITE" id="PS50850">
    <property type="entry name" value="MFS"/>
    <property type="match status" value="1"/>
</dbReference>
<feature type="compositionally biased region" description="Basic and acidic residues" evidence="7">
    <location>
        <begin position="30"/>
        <end position="43"/>
    </location>
</feature>
<evidence type="ECO:0000256" key="3">
    <source>
        <dbReference type="ARBA" id="ARBA00022692"/>
    </source>
</evidence>
<name>A0A1V8SJZ8_9PEZI</name>
<dbReference type="STRING" id="1507870.A0A1V8SJZ8"/>
<feature type="domain" description="Major facilitator superfamily (MFS) profile" evidence="9">
    <location>
        <begin position="94"/>
        <end position="508"/>
    </location>
</feature>
<feature type="transmembrane region" description="Helical" evidence="8">
    <location>
        <begin position="131"/>
        <end position="149"/>
    </location>
</feature>
<evidence type="ECO:0000256" key="6">
    <source>
        <dbReference type="ARBA" id="ARBA00037968"/>
    </source>
</evidence>
<keyword evidence="3 8" id="KW-0812">Transmembrane</keyword>
<dbReference type="PANTHER" id="PTHR43791">
    <property type="entry name" value="PERMEASE-RELATED"/>
    <property type="match status" value="1"/>
</dbReference>
<dbReference type="InterPro" id="IPR011701">
    <property type="entry name" value="MFS"/>
</dbReference>
<evidence type="ECO:0000256" key="5">
    <source>
        <dbReference type="ARBA" id="ARBA00023136"/>
    </source>
</evidence>
<dbReference type="Proteomes" id="UP000192596">
    <property type="component" value="Unassembled WGS sequence"/>
</dbReference>